<dbReference type="Proteomes" id="UP001432027">
    <property type="component" value="Unassembled WGS sequence"/>
</dbReference>
<feature type="compositionally biased region" description="Low complexity" evidence="1">
    <location>
        <begin position="239"/>
        <end position="250"/>
    </location>
</feature>
<reference evidence="2" key="1">
    <citation type="submission" date="2023-10" db="EMBL/GenBank/DDBJ databases">
        <title>Genome assembly of Pristionchus species.</title>
        <authorList>
            <person name="Yoshida K."/>
            <person name="Sommer R.J."/>
        </authorList>
    </citation>
    <scope>NUCLEOTIDE SEQUENCE</scope>
    <source>
        <strain evidence="2">RS0144</strain>
    </source>
</reference>
<evidence type="ECO:0000313" key="2">
    <source>
        <dbReference type="EMBL" id="GMS81900.1"/>
    </source>
</evidence>
<name>A0AAV5SP65_9BILA</name>
<protein>
    <submittedName>
        <fullName evidence="2">Uncharacterized protein</fullName>
    </submittedName>
</protein>
<gene>
    <name evidence="2" type="ORF">PENTCL1PPCAC_4075</name>
</gene>
<evidence type="ECO:0000256" key="1">
    <source>
        <dbReference type="SAM" id="MobiDB-lite"/>
    </source>
</evidence>
<feature type="region of interest" description="Disordered" evidence="1">
    <location>
        <begin position="1"/>
        <end position="362"/>
    </location>
</feature>
<feature type="non-terminal residue" evidence="2">
    <location>
        <position position="1"/>
    </location>
</feature>
<proteinExistence type="predicted"/>
<comment type="caution">
    <text evidence="2">The sequence shown here is derived from an EMBL/GenBank/DDBJ whole genome shotgun (WGS) entry which is preliminary data.</text>
</comment>
<feature type="compositionally biased region" description="Polar residues" evidence="1">
    <location>
        <begin position="50"/>
        <end position="59"/>
    </location>
</feature>
<feature type="compositionally biased region" description="Polar residues" evidence="1">
    <location>
        <begin position="275"/>
        <end position="290"/>
    </location>
</feature>
<dbReference type="EMBL" id="BTSX01000001">
    <property type="protein sequence ID" value="GMS81900.1"/>
    <property type="molecule type" value="Genomic_DNA"/>
</dbReference>
<feature type="compositionally biased region" description="Low complexity" evidence="1">
    <location>
        <begin position="203"/>
        <end position="227"/>
    </location>
</feature>
<organism evidence="2 3">
    <name type="scientific">Pristionchus entomophagus</name>
    <dbReference type="NCBI Taxonomy" id="358040"/>
    <lineage>
        <taxon>Eukaryota</taxon>
        <taxon>Metazoa</taxon>
        <taxon>Ecdysozoa</taxon>
        <taxon>Nematoda</taxon>
        <taxon>Chromadorea</taxon>
        <taxon>Rhabditida</taxon>
        <taxon>Rhabditina</taxon>
        <taxon>Diplogasteromorpha</taxon>
        <taxon>Diplogasteroidea</taxon>
        <taxon>Neodiplogasteridae</taxon>
        <taxon>Pristionchus</taxon>
    </lineage>
</organism>
<sequence length="362" mass="36381">LRYISVQKPKHSSATLRSPGIKPPRAKDSSGGGGNIEISSFAASFGHVGSSKSNTYTSRHTNHESQPKTAPPTPGYDTGDNRSPADSHAAGSSTISHGRSPHHSARPNAPPEDSVPAHFVLADVESRTRSRTAGASKTATLPRSGPPPSLAAPAASALAPPPPILPRRATTRPPSSAPSGAPAAAAPAAAVAAAAPPLHPRRATAASHGTSPSGAAGASSPSSSSTTRTMERPATFVFPSTTAAASGGSPPALPPRRRGAATEASAGPAEASSPVTLDSRLTLSPTTSSGAADEPSVSPTVSLSMPVPPALPPRRRAPGAGELAPPPLPPKMNQSPPNLQAPPLPPKTYKRRMHSASPTNLE</sequence>
<evidence type="ECO:0000313" key="3">
    <source>
        <dbReference type="Proteomes" id="UP001432027"/>
    </source>
</evidence>
<keyword evidence="3" id="KW-1185">Reference proteome</keyword>
<dbReference type="AlphaFoldDB" id="A0AAV5SP65"/>
<feature type="compositionally biased region" description="Low complexity" evidence="1">
    <location>
        <begin position="261"/>
        <end position="274"/>
    </location>
</feature>
<feature type="compositionally biased region" description="Low complexity" evidence="1">
    <location>
        <begin position="166"/>
        <end position="196"/>
    </location>
</feature>
<accession>A0AAV5SP65</accession>